<dbReference type="RefSeq" id="XP_014146093.1">
    <property type="nucleotide sequence ID" value="XM_014290618.1"/>
</dbReference>
<keyword evidence="2" id="KW-1185">Reference proteome</keyword>
<accession>A0A0L0F6K0</accession>
<protein>
    <submittedName>
        <fullName evidence="1">Uncharacterized protein</fullName>
    </submittedName>
</protein>
<dbReference type="GeneID" id="25915761"/>
<proteinExistence type="predicted"/>
<dbReference type="AlphaFoldDB" id="A0A0L0F6K0"/>
<dbReference type="EMBL" id="KQ247430">
    <property type="protein sequence ID" value="KNC72191.1"/>
    <property type="molecule type" value="Genomic_DNA"/>
</dbReference>
<evidence type="ECO:0000313" key="2">
    <source>
        <dbReference type="Proteomes" id="UP000054560"/>
    </source>
</evidence>
<dbReference type="Proteomes" id="UP000054560">
    <property type="component" value="Unassembled WGS sequence"/>
</dbReference>
<sequence length="57" mass="6295">IHNRKDQLCLSVSDGSTLAFIALALGFTNIVSVEDSPASHRATHTLFANYYQDEEAR</sequence>
<feature type="non-terminal residue" evidence="1">
    <location>
        <position position="1"/>
    </location>
</feature>
<evidence type="ECO:0000313" key="1">
    <source>
        <dbReference type="EMBL" id="KNC72191.1"/>
    </source>
</evidence>
<gene>
    <name evidence="1" type="ORF">SARC_15257</name>
</gene>
<name>A0A0L0F6K0_9EUKA</name>
<organism evidence="1 2">
    <name type="scientific">Sphaeroforma arctica JP610</name>
    <dbReference type="NCBI Taxonomy" id="667725"/>
    <lineage>
        <taxon>Eukaryota</taxon>
        <taxon>Ichthyosporea</taxon>
        <taxon>Ichthyophonida</taxon>
        <taxon>Sphaeroforma</taxon>
    </lineage>
</organism>
<reference evidence="1 2" key="1">
    <citation type="submission" date="2011-02" db="EMBL/GenBank/DDBJ databases">
        <title>The Genome Sequence of Sphaeroforma arctica JP610.</title>
        <authorList>
            <consortium name="The Broad Institute Genome Sequencing Platform"/>
            <person name="Russ C."/>
            <person name="Cuomo C."/>
            <person name="Young S.K."/>
            <person name="Zeng Q."/>
            <person name="Gargeya S."/>
            <person name="Alvarado L."/>
            <person name="Berlin A."/>
            <person name="Chapman S.B."/>
            <person name="Chen Z."/>
            <person name="Freedman E."/>
            <person name="Gellesch M."/>
            <person name="Goldberg J."/>
            <person name="Griggs A."/>
            <person name="Gujja S."/>
            <person name="Heilman E."/>
            <person name="Heiman D."/>
            <person name="Howarth C."/>
            <person name="Mehta T."/>
            <person name="Neiman D."/>
            <person name="Pearson M."/>
            <person name="Roberts A."/>
            <person name="Saif S."/>
            <person name="Shea T."/>
            <person name="Shenoy N."/>
            <person name="Sisk P."/>
            <person name="Stolte C."/>
            <person name="Sykes S."/>
            <person name="White J."/>
            <person name="Yandava C."/>
            <person name="Burger G."/>
            <person name="Gray M.W."/>
            <person name="Holland P.W.H."/>
            <person name="King N."/>
            <person name="Lang F.B.F."/>
            <person name="Roger A.J."/>
            <person name="Ruiz-Trillo I."/>
            <person name="Haas B."/>
            <person name="Nusbaum C."/>
            <person name="Birren B."/>
        </authorList>
    </citation>
    <scope>NUCLEOTIDE SEQUENCE [LARGE SCALE GENOMIC DNA]</scope>
    <source>
        <strain evidence="1 2">JP610</strain>
    </source>
</reference>